<dbReference type="AlphaFoldDB" id="A0A179V2V7"/>
<protein>
    <submittedName>
        <fullName evidence="1">Uncharacterized protein</fullName>
    </submittedName>
</protein>
<proteinExistence type="predicted"/>
<dbReference type="GeneID" id="8508338"/>
<keyword evidence="2" id="KW-1185">Reference proteome</keyword>
<dbReference type="Proteomes" id="UP000002038">
    <property type="component" value="Unassembled WGS sequence"/>
</dbReference>
<dbReference type="RefSeq" id="XP_002620182.1">
    <property type="nucleotide sequence ID" value="XM_002620136.1"/>
</dbReference>
<sequence>MFRSLSHPQRNHSISRTTPVLDLAILSALPSEILRYPASAIVLLKLWFAWVIIRHCIVVLYSSHPSYRSAGLSTWEANISSSFPEPCLLQASTPVPPDDPLNTSGPGDKSPLKPFSSPAFPPYEIVDHQPGIDISTTATRVALTRPFVESSFLFFLSTLFRPP</sequence>
<dbReference type="KEGG" id="bgh:BDBG_09461"/>
<dbReference type="VEuPathDB" id="FungiDB:BDBG_09461"/>
<organism evidence="1 2">
    <name type="scientific">Blastomyces gilchristii (strain SLH14081)</name>
    <name type="common">Blastomyces dermatitidis</name>
    <dbReference type="NCBI Taxonomy" id="559298"/>
    <lineage>
        <taxon>Eukaryota</taxon>
        <taxon>Fungi</taxon>
        <taxon>Dikarya</taxon>
        <taxon>Ascomycota</taxon>
        <taxon>Pezizomycotina</taxon>
        <taxon>Eurotiomycetes</taxon>
        <taxon>Eurotiomycetidae</taxon>
        <taxon>Onygenales</taxon>
        <taxon>Ajellomycetaceae</taxon>
        <taxon>Blastomyces</taxon>
    </lineage>
</organism>
<name>A0A179V2V7_BLAGS</name>
<reference evidence="2" key="1">
    <citation type="journal article" date="2015" name="PLoS Genet.">
        <title>The dynamic genome and transcriptome of the human fungal pathogen Blastomyces and close relative Emmonsia.</title>
        <authorList>
            <person name="Munoz J.F."/>
            <person name="Gauthier G.M."/>
            <person name="Desjardins C.A."/>
            <person name="Gallo J.E."/>
            <person name="Holder J."/>
            <person name="Sullivan T.D."/>
            <person name="Marty A.J."/>
            <person name="Carmen J.C."/>
            <person name="Chen Z."/>
            <person name="Ding L."/>
            <person name="Gujja S."/>
            <person name="Magrini V."/>
            <person name="Misas E."/>
            <person name="Mitreva M."/>
            <person name="Priest M."/>
            <person name="Saif S."/>
            <person name="Whiston E.A."/>
            <person name="Young S."/>
            <person name="Zeng Q."/>
            <person name="Goldman W.E."/>
            <person name="Mardis E.R."/>
            <person name="Taylor J.W."/>
            <person name="McEwen J.G."/>
            <person name="Clay O.K."/>
            <person name="Klein B.S."/>
            <person name="Cuomo C.A."/>
        </authorList>
    </citation>
    <scope>NUCLEOTIDE SEQUENCE [LARGE SCALE GENOMIC DNA]</scope>
    <source>
        <strain evidence="2">SLH14081</strain>
    </source>
</reference>
<dbReference type="EMBL" id="GG657492">
    <property type="protein sequence ID" value="OAT14420.1"/>
    <property type="molecule type" value="Genomic_DNA"/>
</dbReference>
<evidence type="ECO:0000313" key="2">
    <source>
        <dbReference type="Proteomes" id="UP000002038"/>
    </source>
</evidence>
<accession>A0A179V2V7</accession>
<evidence type="ECO:0000313" key="1">
    <source>
        <dbReference type="EMBL" id="OAT14420.1"/>
    </source>
</evidence>
<gene>
    <name evidence="1" type="ORF">BDBG_09461</name>
</gene>